<evidence type="ECO:0000313" key="1">
    <source>
        <dbReference type="EMBL" id="KAF9119721.1"/>
    </source>
</evidence>
<organism evidence="1 2">
    <name type="scientific">Linnemannia schmuckeri</name>
    <dbReference type="NCBI Taxonomy" id="64567"/>
    <lineage>
        <taxon>Eukaryota</taxon>
        <taxon>Fungi</taxon>
        <taxon>Fungi incertae sedis</taxon>
        <taxon>Mucoromycota</taxon>
        <taxon>Mortierellomycotina</taxon>
        <taxon>Mortierellomycetes</taxon>
        <taxon>Mortierellales</taxon>
        <taxon>Mortierellaceae</taxon>
        <taxon>Linnemannia</taxon>
    </lineage>
</organism>
<dbReference type="AlphaFoldDB" id="A0A9P5UUX5"/>
<dbReference type="Proteomes" id="UP000748756">
    <property type="component" value="Unassembled WGS sequence"/>
</dbReference>
<comment type="caution">
    <text evidence="1">The sequence shown here is derived from an EMBL/GenBank/DDBJ whole genome shotgun (WGS) entry which is preliminary data.</text>
</comment>
<gene>
    <name evidence="1" type="ORF">BG015_006256</name>
</gene>
<dbReference type="OrthoDB" id="2386314at2759"/>
<reference evidence="1" key="1">
    <citation type="journal article" date="2020" name="Fungal Divers.">
        <title>Resolving the Mortierellaceae phylogeny through synthesis of multi-gene phylogenetics and phylogenomics.</title>
        <authorList>
            <person name="Vandepol N."/>
            <person name="Liber J."/>
            <person name="Desiro A."/>
            <person name="Na H."/>
            <person name="Kennedy M."/>
            <person name="Barry K."/>
            <person name="Grigoriev I.V."/>
            <person name="Miller A.N."/>
            <person name="O'Donnell K."/>
            <person name="Stajich J.E."/>
            <person name="Bonito G."/>
        </authorList>
    </citation>
    <scope>NUCLEOTIDE SEQUENCE</scope>
    <source>
        <strain evidence="1">NRRL 6426</strain>
    </source>
</reference>
<accession>A0A9P5UUX5</accession>
<evidence type="ECO:0000313" key="2">
    <source>
        <dbReference type="Proteomes" id="UP000748756"/>
    </source>
</evidence>
<feature type="non-terminal residue" evidence="1">
    <location>
        <position position="1"/>
    </location>
</feature>
<keyword evidence="2" id="KW-1185">Reference proteome</keyword>
<name>A0A9P5UUX5_9FUNG</name>
<proteinExistence type="predicted"/>
<dbReference type="EMBL" id="JAAAUQ010002961">
    <property type="protein sequence ID" value="KAF9119721.1"/>
    <property type="molecule type" value="Genomic_DNA"/>
</dbReference>
<feature type="non-terminal residue" evidence="1">
    <location>
        <position position="348"/>
    </location>
</feature>
<sequence>KKLLLEDADNEAWESFTEQVDRCLDVYGRLEDVPQFPAAFRPGPTMKPFSEDDLRGFPLNAAWELLRETIISSAFAHLPSARTGGRPPPPEGEGLLLIKIQELGGIISSARTVFILQQLPEGVTKESVHRRFVDWHRANGPQLGLSSVPDMEASTMAWDGWIREVQRPWRQGRLDHQEYYAANKQDIINTHIENRDLRFQTHTRQTIRGILDISEGRVNLDHLVVEADPVNPGAARNGPPVTYVIDDPDEIKARVRQYFCDTFHKERPTQPLSDEWRAAYQPREDVCSEWYDSVMVVPDYEEVCAAIAAAPLGKAPGHSKVSGDLLKRLGPLAQALFVVLVQACFVQG</sequence>
<protein>
    <submittedName>
        <fullName evidence="1">Uncharacterized protein</fullName>
    </submittedName>
</protein>